<dbReference type="SUPFAM" id="SSF51658">
    <property type="entry name" value="Xylose isomerase-like"/>
    <property type="match status" value="1"/>
</dbReference>
<evidence type="ECO:0000313" key="3">
    <source>
        <dbReference type="EMBL" id="RPE12585.1"/>
    </source>
</evidence>
<dbReference type="GO" id="GO:0016853">
    <property type="term" value="F:isomerase activity"/>
    <property type="evidence" value="ECO:0007669"/>
    <property type="project" value="UniProtKB-KW"/>
</dbReference>
<dbReference type="RefSeq" id="WP_123845096.1">
    <property type="nucleotide sequence ID" value="NZ_RPDH01000001.1"/>
</dbReference>
<dbReference type="Gene3D" id="3.20.20.150">
    <property type="entry name" value="Divalent-metal-dependent TIM barrel enzymes"/>
    <property type="match status" value="1"/>
</dbReference>
<evidence type="ECO:0000313" key="4">
    <source>
        <dbReference type="Proteomes" id="UP000278351"/>
    </source>
</evidence>
<evidence type="ECO:0000259" key="2">
    <source>
        <dbReference type="Pfam" id="PF01261"/>
    </source>
</evidence>
<name>A0A3N4PYT8_9BACT</name>
<protein>
    <submittedName>
        <fullName evidence="3">Sugar phosphate isomerase/epimerase</fullName>
    </submittedName>
</protein>
<sequence>MIKIGFNVLAWSAIVSDQLKPVIDRLATTGYDGVEFLIGAPEEKAYREIGDHAATAGLETTAVFVLGPDENPVSPSEAVRNKALDKIKWTIDRAHDLRASVICGPFHSAFTTFTRCAPTEEEYERSAEILYKAGDYAAQAGILLTPEAVNRFECYLCNTMQQLACLVNKTAHPNVKAMFDTHHANIEEKSMSKAIAYIAPLLGHVHISENDRGTPGSGHVAWDEVFTALAKAGYQGWLTIEGFTRNDPDFANSIGVWREFSEPWNMAEGGLRLIRQMCAKHGLE</sequence>
<dbReference type="AlphaFoldDB" id="A0A3N4PYT8"/>
<accession>A0A3N4PYT8</accession>
<dbReference type="OrthoDB" id="9801426at2"/>
<dbReference type="Pfam" id="PF01261">
    <property type="entry name" value="AP_endonuc_2"/>
    <property type="match status" value="1"/>
</dbReference>
<dbReference type="InterPro" id="IPR036237">
    <property type="entry name" value="Xyl_isomerase-like_sf"/>
</dbReference>
<feature type="domain" description="Xylose isomerase-like TIM barrel" evidence="2">
    <location>
        <begin position="23"/>
        <end position="252"/>
    </location>
</feature>
<comment type="caution">
    <text evidence="3">The sequence shown here is derived from an EMBL/GenBank/DDBJ whole genome shotgun (WGS) entry which is preliminary data.</text>
</comment>
<keyword evidence="4" id="KW-1185">Reference proteome</keyword>
<dbReference type="PANTHER" id="PTHR43489:SF7">
    <property type="entry name" value="3-DEHYDRO-D-GULOSIDE 4-EPIMERASE-RELATED"/>
    <property type="match status" value="1"/>
</dbReference>
<proteinExistence type="predicted"/>
<organism evidence="3 4">
    <name type="scientific">Chitinophaga lutea</name>
    <dbReference type="NCBI Taxonomy" id="2488634"/>
    <lineage>
        <taxon>Bacteria</taxon>
        <taxon>Pseudomonadati</taxon>
        <taxon>Bacteroidota</taxon>
        <taxon>Chitinophagia</taxon>
        <taxon>Chitinophagales</taxon>
        <taxon>Chitinophagaceae</taxon>
        <taxon>Chitinophaga</taxon>
    </lineage>
</organism>
<gene>
    <name evidence="3" type="ORF">EGT74_03275</name>
</gene>
<evidence type="ECO:0000256" key="1">
    <source>
        <dbReference type="ARBA" id="ARBA00023235"/>
    </source>
</evidence>
<dbReference type="InterPro" id="IPR013022">
    <property type="entry name" value="Xyl_isomerase-like_TIM-brl"/>
</dbReference>
<reference evidence="3 4" key="1">
    <citation type="submission" date="2018-11" db="EMBL/GenBank/DDBJ databases">
        <title>Chitinophaga lutea sp.nov., isolate from arsenic contaminated soil.</title>
        <authorList>
            <person name="Zong Y."/>
        </authorList>
    </citation>
    <scope>NUCLEOTIDE SEQUENCE [LARGE SCALE GENOMIC DNA]</scope>
    <source>
        <strain evidence="3 4">ZY74</strain>
    </source>
</reference>
<dbReference type="Proteomes" id="UP000278351">
    <property type="component" value="Unassembled WGS sequence"/>
</dbReference>
<dbReference type="InterPro" id="IPR050417">
    <property type="entry name" value="Sugar_Epim/Isomerase"/>
</dbReference>
<keyword evidence="1 3" id="KW-0413">Isomerase</keyword>
<dbReference type="PANTHER" id="PTHR43489">
    <property type="entry name" value="ISOMERASE"/>
    <property type="match status" value="1"/>
</dbReference>
<dbReference type="EMBL" id="RPDH01000001">
    <property type="protein sequence ID" value="RPE12585.1"/>
    <property type="molecule type" value="Genomic_DNA"/>
</dbReference>